<protein>
    <submittedName>
        <fullName evidence="2">Uncharacterized protein</fullName>
    </submittedName>
</protein>
<dbReference type="EMBL" id="JAVMIP010000001">
    <property type="protein sequence ID" value="MDS3859422.1"/>
    <property type="molecule type" value="Genomic_DNA"/>
</dbReference>
<gene>
    <name evidence="2" type="ORF">RIF25_01245</name>
</gene>
<evidence type="ECO:0000313" key="2">
    <source>
        <dbReference type="EMBL" id="MDS3859422.1"/>
    </source>
</evidence>
<evidence type="ECO:0000256" key="1">
    <source>
        <dbReference type="SAM" id="MobiDB-lite"/>
    </source>
</evidence>
<reference evidence="3" key="1">
    <citation type="submission" date="2023-07" db="EMBL/GenBank/DDBJ databases">
        <authorList>
            <person name="Luz R."/>
            <person name="Cordeiro R."/>
            <person name="Fonseca A."/>
            <person name="Goncalves V."/>
        </authorList>
    </citation>
    <scope>NUCLEOTIDE SEQUENCE [LARGE SCALE GENOMIC DNA]</scope>
    <source>
        <strain evidence="3">BACA0444</strain>
    </source>
</reference>
<evidence type="ECO:0000313" key="3">
    <source>
        <dbReference type="Proteomes" id="UP001268256"/>
    </source>
</evidence>
<feature type="compositionally biased region" description="Polar residues" evidence="1">
    <location>
        <begin position="63"/>
        <end position="73"/>
    </location>
</feature>
<name>A0AAE4JY70_9CYAN</name>
<feature type="region of interest" description="Disordered" evidence="1">
    <location>
        <begin position="22"/>
        <end position="73"/>
    </location>
</feature>
<feature type="compositionally biased region" description="Basic and acidic residues" evidence="1">
    <location>
        <begin position="28"/>
        <end position="40"/>
    </location>
</feature>
<dbReference type="RefSeq" id="WP_322876751.1">
    <property type="nucleotide sequence ID" value="NZ_JAVMIP010000001.1"/>
</dbReference>
<organism evidence="2 3">
    <name type="scientific">Pseudocalidococcus azoricus BACA0444</name>
    <dbReference type="NCBI Taxonomy" id="2918990"/>
    <lineage>
        <taxon>Bacteria</taxon>
        <taxon>Bacillati</taxon>
        <taxon>Cyanobacteriota</taxon>
        <taxon>Cyanophyceae</taxon>
        <taxon>Acaryochloridales</taxon>
        <taxon>Thermosynechococcaceae</taxon>
        <taxon>Pseudocalidococcus</taxon>
        <taxon>Pseudocalidococcus azoricus</taxon>
    </lineage>
</organism>
<dbReference type="AlphaFoldDB" id="A0AAE4JY70"/>
<comment type="caution">
    <text evidence="2">The sequence shown here is derived from an EMBL/GenBank/DDBJ whole genome shotgun (WGS) entry which is preliminary data.</text>
</comment>
<sequence>MPDLRVINFYICLTTSVQAQPIHWSDIMPKEKKGNKETKKPKAPTDGSKKPKKDPKRHDGPGLSSQFISHFHE</sequence>
<accession>A0AAE4JY70</accession>
<keyword evidence="3" id="KW-1185">Reference proteome</keyword>
<proteinExistence type="predicted"/>
<dbReference type="Proteomes" id="UP001268256">
    <property type="component" value="Unassembled WGS sequence"/>
</dbReference>